<feature type="compositionally biased region" description="Basic and acidic residues" evidence="2">
    <location>
        <begin position="1186"/>
        <end position="1211"/>
    </location>
</feature>
<evidence type="ECO:0000256" key="3">
    <source>
        <dbReference type="SAM" id="Phobius"/>
    </source>
</evidence>
<feature type="region of interest" description="Disordered" evidence="2">
    <location>
        <begin position="414"/>
        <end position="440"/>
    </location>
</feature>
<proteinExistence type="predicted"/>
<organism evidence="4 5">
    <name type="scientific">Mya arenaria</name>
    <name type="common">Soft-shell clam</name>
    <dbReference type="NCBI Taxonomy" id="6604"/>
    <lineage>
        <taxon>Eukaryota</taxon>
        <taxon>Metazoa</taxon>
        <taxon>Spiralia</taxon>
        <taxon>Lophotrochozoa</taxon>
        <taxon>Mollusca</taxon>
        <taxon>Bivalvia</taxon>
        <taxon>Autobranchia</taxon>
        <taxon>Heteroconchia</taxon>
        <taxon>Euheterodonta</taxon>
        <taxon>Imparidentia</taxon>
        <taxon>Neoheterodontei</taxon>
        <taxon>Myida</taxon>
        <taxon>Myoidea</taxon>
        <taxon>Myidae</taxon>
        <taxon>Mya</taxon>
    </lineage>
</organism>
<feature type="region of interest" description="Disordered" evidence="2">
    <location>
        <begin position="1066"/>
        <end position="1157"/>
    </location>
</feature>
<feature type="region of interest" description="Disordered" evidence="2">
    <location>
        <begin position="742"/>
        <end position="785"/>
    </location>
</feature>
<feature type="region of interest" description="Disordered" evidence="2">
    <location>
        <begin position="1656"/>
        <end position="1685"/>
    </location>
</feature>
<feature type="coiled-coil region" evidence="1">
    <location>
        <begin position="649"/>
        <end position="684"/>
    </location>
</feature>
<keyword evidence="3" id="KW-0812">Transmembrane</keyword>
<feature type="transmembrane region" description="Helical" evidence="3">
    <location>
        <begin position="46"/>
        <end position="69"/>
    </location>
</feature>
<feature type="compositionally biased region" description="Basic and acidic residues" evidence="2">
    <location>
        <begin position="417"/>
        <end position="432"/>
    </location>
</feature>
<dbReference type="EMBL" id="CP111014">
    <property type="protein sequence ID" value="WAR00861.1"/>
    <property type="molecule type" value="Genomic_DNA"/>
</dbReference>
<feature type="coiled-coil region" evidence="1">
    <location>
        <begin position="528"/>
        <end position="605"/>
    </location>
</feature>
<feature type="region of interest" description="Disordered" evidence="2">
    <location>
        <begin position="288"/>
        <end position="310"/>
    </location>
</feature>
<dbReference type="PANTHER" id="PTHR47236">
    <property type="entry name" value="GENE, 32742-RELATED-RELATED"/>
    <property type="match status" value="1"/>
</dbReference>
<feature type="compositionally biased region" description="Polar residues" evidence="2">
    <location>
        <begin position="292"/>
        <end position="310"/>
    </location>
</feature>
<gene>
    <name evidence="4" type="ORF">MAR_025233</name>
</gene>
<keyword evidence="5" id="KW-1185">Reference proteome</keyword>
<feature type="coiled-coil region" evidence="1">
    <location>
        <begin position="322"/>
        <end position="354"/>
    </location>
</feature>
<feature type="non-terminal residue" evidence="4">
    <location>
        <position position="1"/>
    </location>
</feature>
<feature type="compositionally biased region" description="Basic and acidic residues" evidence="2">
    <location>
        <begin position="1148"/>
        <end position="1157"/>
    </location>
</feature>
<protein>
    <submittedName>
        <fullName evidence="4">Uncharacterized protein</fullName>
    </submittedName>
</protein>
<evidence type="ECO:0000313" key="5">
    <source>
        <dbReference type="Proteomes" id="UP001164746"/>
    </source>
</evidence>
<dbReference type="Proteomes" id="UP001164746">
    <property type="component" value="Chromosome 3"/>
</dbReference>
<evidence type="ECO:0000256" key="2">
    <source>
        <dbReference type="SAM" id="MobiDB-lite"/>
    </source>
</evidence>
<feature type="region of interest" description="Disordered" evidence="2">
    <location>
        <begin position="1179"/>
        <end position="1217"/>
    </location>
</feature>
<keyword evidence="3" id="KW-0472">Membrane</keyword>
<dbReference type="PANTHER" id="PTHR47236:SF4">
    <property type="entry name" value="GENE 9195-RELATED"/>
    <property type="match status" value="1"/>
</dbReference>
<feature type="coiled-coil region" evidence="1">
    <location>
        <begin position="812"/>
        <end position="843"/>
    </location>
</feature>
<keyword evidence="1" id="KW-0175">Coiled coil</keyword>
<feature type="compositionally biased region" description="Basic and acidic residues" evidence="2">
    <location>
        <begin position="1066"/>
        <end position="1090"/>
    </location>
</feature>
<evidence type="ECO:0000256" key="1">
    <source>
        <dbReference type="SAM" id="Coils"/>
    </source>
</evidence>
<feature type="region of interest" description="Disordered" evidence="2">
    <location>
        <begin position="1306"/>
        <end position="1330"/>
    </location>
</feature>
<reference evidence="4" key="1">
    <citation type="submission" date="2022-11" db="EMBL/GenBank/DDBJ databases">
        <title>Centuries of genome instability and evolution in soft-shell clam transmissible cancer (bioRxiv).</title>
        <authorList>
            <person name="Hart S.F.M."/>
            <person name="Yonemitsu M.A."/>
            <person name="Giersch R.M."/>
            <person name="Beal B.F."/>
            <person name="Arriagada G."/>
            <person name="Davis B.W."/>
            <person name="Ostrander E.A."/>
            <person name="Goff S.P."/>
            <person name="Metzger M.J."/>
        </authorList>
    </citation>
    <scope>NUCLEOTIDE SEQUENCE</scope>
    <source>
        <strain evidence="4">MELC-2E11</strain>
        <tissue evidence="4">Siphon/mantle</tissue>
    </source>
</reference>
<keyword evidence="3" id="KW-1133">Transmembrane helix</keyword>
<feature type="compositionally biased region" description="Low complexity" evidence="2">
    <location>
        <begin position="1248"/>
        <end position="1257"/>
    </location>
</feature>
<name>A0ABY7DVY5_MYAAR</name>
<sequence length="1715" mass="196488">EVLIRVEPAGSACSSSSRVKPASPDNLIAQGFSTQAVENQAPDWSLIIGMIAFFATLCLLLVLAIIIWLPKHAGIHPMLHWAPKYRSLGKPPPVPHYLRYDPDHWPDKPIESDVKESLGPRVTGDGADADLHAAPNFGGGIKASEKDLEDFNVRVLYDKLEDQNLHLAAQLARQQEDLRSFYNKIQQQNEGLRDLLMNMDPAKLEELERRLDERKAARIQQGLQGSSSEGGPTIVNAAISMAGNKRKFAGAGAGGREEELMMALQMLLDRLNSGQVPISQSMYEQLRKDNGSDGTPNTSDTTVNFTGSQGGNQLSRAFAELLRRQNGERLRLERDLLKEEQEALGQLVEEEENRRRHVTDGLTDDLSSNLHGADNAAKIAEIMSRYGKNLDDTMNKHQSSRDRQSEELRRKLAMRRQTREHALRDKQRKEAEENGLPPLPEAVDVADMKLRMSESVLDTLAGEEAAGTARLNTDLNNNLGDEERRQMGEKLREHLDRMAQQGVLTPELRDKLIQQHHEAENMLQKTHLARKQHQLRNLQDKMAQRRKRRFDKLKDEQEKYKNEMSARLIEDGHHDNLEREMAALQRLFDQEMAAAEAEMDAEEAEHINKLSKTVSDEHTTGLREKQRDLLKGVSDGCPASEQVALQRLMDTYRKDVNSMEQNLALEKDRQLEDLRAKLQARRNRRINESHRKLEEDEAQRIIADQRRQMAQEVNKETGPEVTVDTGLVRQPKVNLVESMEEKALKKEQDRAKDDLKRQQKKEFDNLAAKLDSDASKQEDNIKKQLSGEREKVLRELKNKHAAEIAARPDLGQDQINMLMAQHEKELEEVADRLQKEKDRQVLALHERLANRRTRKLEDMRRRHDVDRSKEILEQKRELGEVQLKKAKEAEREAIKEGIRDNGEEDSERVIKAVLALRQAQEMSDLENQFGGQKRLMVDEALNKLNEKYDKLRDDAMRRHDQELADLQKLGLSPDELAARRTELLNKHAQELSALDRQQAAEKGDIERGALADWELAFAKAKLSLKEKHYKEFAEALREFKGDKDGARAAEETAGELEDIKRRLEHERHEQEAKMKKEQQEFERDEQRRMEQQMAEYAQQLETETRQEKEKHERNLEALNKRKEDLIKERRSKTKEEVERMKAAGASDQDQRELLEQHERDLQNLINKIDADKMRMQSTLQERIKKKKEDRLRQKQKDLFSNAEENRRELEQKQASQIHRMKADEALTLNEALNIDTANARLESRERPSSPAESLRPSTVEDERPTTQPELPASYNMAAPLNDAELVALLMASPLYQKLESIKTQIEKGAHKGDGKDKTEGEVFQDTKDQEWTSDSKLEPVDLNRLDSRKFIVYKFGCFVTELVAAHCQHAPVTLLLADKIPPNERLRNNAYRNSFYFDANNSILYLRTARLETVGEFVVVLMHTLAHIKAGDLRNDHNPNFVKEYHRALAVVCDDLFFARFRRNTQGTIKNEPSSLEGGVKLLQQMFGQCHTEDEKIKMVDDLLDVKLLPSTTAEGIHFNTQRLKERLSRYSSFSMTNKLHTMLGSMEDKVHQSKTQGTTHNVDQSLLTLANKYSPPGTTPLNRKLPLRFMTANMTGHALWQTFANHAELEEPDTGAMPDPVSPEDKYDELCADFSDVNKSILDLQAQVQQLTDEVTAQTEAAERSRSGKKSQPQASRSDIIGQANEKLAQLRAELTKLEMEKSQIMAHMDKVQQ</sequence>
<feature type="region of interest" description="Disordered" evidence="2">
    <location>
        <begin position="1238"/>
        <end position="1273"/>
    </location>
</feature>
<feature type="coiled-coil region" evidence="1">
    <location>
        <begin position="934"/>
        <end position="961"/>
    </location>
</feature>
<feature type="compositionally biased region" description="Basic and acidic residues" evidence="2">
    <location>
        <begin position="1102"/>
        <end position="1141"/>
    </location>
</feature>
<accession>A0ABY7DVY5</accession>
<evidence type="ECO:0000313" key="4">
    <source>
        <dbReference type="EMBL" id="WAR00861.1"/>
    </source>
</evidence>